<keyword evidence="3" id="KW-1185">Reference proteome</keyword>
<accession>A0A9J5Y7D5</accession>
<gene>
    <name evidence="2" type="ORF">H5410_037210</name>
</gene>
<dbReference type="EMBL" id="JACXVP010000007">
    <property type="protein sequence ID" value="KAG5595978.1"/>
    <property type="molecule type" value="Genomic_DNA"/>
</dbReference>
<evidence type="ECO:0000256" key="1">
    <source>
        <dbReference type="SAM" id="MobiDB-lite"/>
    </source>
</evidence>
<name>A0A9J5Y7D5_SOLCO</name>
<proteinExistence type="predicted"/>
<dbReference type="Proteomes" id="UP000824120">
    <property type="component" value="Chromosome 7"/>
</dbReference>
<feature type="compositionally biased region" description="Acidic residues" evidence="1">
    <location>
        <begin position="44"/>
        <end position="62"/>
    </location>
</feature>
<organism evidence="2 3">
    <name type="scientific">Solanum commersonii</name>
    <name type="common">Commerson's wild potato</name>
    <name type="synonym">Commerson's nightshade</name>
    <dbReference type="NCBI Taxonomy" id="4109"/>
    <lineage>
        <taxon>Eukaryota</taxon>
        <taxon>Viridiplantae</taxon>
        <taxon>Streptophyta</taxon>
        <taxon>Embryophyta</taxon>
        <taxon>Tracheophyta</taxon>
        <taxon>Spermatophyta</taxon>
        <taxon>Magnoliopsida</taxon>
        <taxon>eudicotyledons</taxon>
        <taxon>Gunneridae</taxon>
        <taxon>Pentapetalae</taxon>
        <taxon>asterids</taxon>
        <taxon>lamiids</taxon>
        <taxon>Solanales</taxon>
        <taxon>Solanaceae</taxon>
        <taxon>Solanoideae</taxon>
        <taxon>Solaneae</taxon>
        <taxon>Solanum</taxon>
    </lineage>
</organism>
<evidence type="ECO:0000313" key="2">
    <source>
        <dbReference type="EMBL" id="KAG5595978.1"/>
    </source>
</evidence>
<comment type="caution">
    <text evidence="2">The sequence shown here is derived from an EMBL/GenBank/DDBJ whole genome shotgun (WGS) entry which is preliminary data.</text>
</comment>
<protein>
    <submittedName>
        <fullName evidence="2">Uncharacterized protein</fullName>
    </submittedName>
</protein>
<reference evidence="2 3" key="1">
    <citation type="submission" date="2020-09" db="EMBL/GenBank/DDBJ databases">
        <title>De no assembly of potato wild relative species, Solanum commersonii.</title>
        <authorList>
            <person name="Cho K."/>
        </authorList>
    </citation>
    <scope>NUCLEOTIDE SEQUENCE [LARGE SCALE GENOMIC DNA]</scope>
    <source>
        <strain evidence="2">LZ3.2</strain>
        <tissue evidence="2">Leaf</tissue>
    </source>
</reference>
<sequence>MAELQLRIGGLPMTEDEMATQVEHYPLTNSTMYLCWMGPSFQEPIDDDDVTANEEGGSDEDA</sequence>
<feature type="region of interest" description="Disordered" evidence="1">
    <location>
        <begin position="43"/>
        <end position="62"/>
    </location>
</feature>
<dbReference type="AlphaFoldDB" id="A0A9J5Y7D5"/>
<evidence type="ECO:0000313" key="3">
    <source>
        <dbReference type="Proteomes" id="UP000824120"/>
    </source>
</evidence>